<keyword evidence="2" id="KW-1185">Reference proteome</keyword>
<proteinExistence type="predicted"/>
<organism evidence="1 2">
    <name type="scientific">Russula earlei</name>
    <dbReference type="NCBI Taxonomy" id="71964"/>
    <lineage>
        <taxon>Eukaryota</taxon>
        <taxon>Fungi</taxon>
        <taxon>Dikarya</taxon>
        <taxon>Basidiomycota</taxon>
        <taxon>Agaricomycotina</taxon>
        <taxon>Agaricomycetes</taxon>
        <taxon>Russulales</taxon>
        <taxon>Russulaceae</taxon>
        <taxon>Russula</taxon>
    </lineage>
</organism>
<reference evidence="1" key="1">
    <citation type="submission" date="2021-03" db="EMBL/GenBank/DDBJ databases">
        <title>Evolutionary priming and transition to the ectomycorrhizal habit in an iconic lineage of mushroom-forming fungi: is preadaptation a requirement?</title>
        <authorList>
            <consortium name="DOE Joint Genome Institute"/>
            <person name="Looney B.P."/>
            <person name="Miyauchi S."/>
            <person name="Morin E."/>
            <person name="Drula E."/>
            <person name="Courty P.E."/>
            <person name="Chicoki N."/>
            <person name="Fauchery L."/>
            <person name="Kohler A."/>
            <person name="Kuo A."/>
            <person name="LaButti K."/>
            <person name="Pangilinan J."/>
            <person name="Lipzen A."/>
            <person name="Riley R."/>
            <person name="Andreopoulos W."/>
            <person name="He G."/>
            <person name="Johnson J."/>
            <person name="Barry K.W."/>
            <person name="Grigoriev I.V."/>
            <person name="Nagy L."/>
            <person name="Hibbett D."/>
            <person name="Henrissat B."/>
            <person name="Matheny P.B."/>
            <person name="Labbe J."/>
            <person name="Martin A.F."/>
        </authorList>
    </citation>
    <scope>NUCLEOTIDE SEQUENCE</scope>
    <source>
        <strain evidence="1">BPL698</strain>
    </source>
</reference>
<sequence length="702" mass="76418">MSEKRSKIGEVEILRATLHKNNTTHKEETDKLREAKEILEAAQVAAQKLQEAELERLHTQLKFKQHEIEASRRAVFQPLVPSQLAGSSQIQRSVIPKFPGYPVTTPQSPSQQLAVPPSRVPKARPLPAGFVNTFIGPHRRKKEGKVHASTSEQSRETGRETCEQGLDPLLPSPSSPMRASIYTQPDEDMEIDNDQVGGQATHGNNPEVDFDMHLAGEATMSQPIASFSKSAKPFDWVSWMRQLLLAHATSPQAPSTIQLLLAQPPLAADHDGAFHSACASLIGVAVGSAAYQAATRIVASSLAQIVSMLLPEARLKPLSCTLNLLAHLVICLPSFVIHLLKPADSPPFLQTICDMIVNILRPSNTSRNAPEFLDLGREVFFVLDAVIYALPMDHHPQLAVVPQTADVLQTLLSKDQPSSLLEYSTRALSYLSTRAGIYRSLLSFPLDTPENARDIAKLPQVDGMCALLMDSSRAGATGHGIRASVLIALTSLAIAHEDALMILSGSPFFIPSLVKLLADLTTALWEEDPELIASATLLSEPVSPSLCFQTFDDHCRTVAGITKSMLLLHYVIFRTPTGPAGLRARLQAAPPRHFNGIGHQFVVALGRLSFAELPDEVSASDRMLLEQLADTARDVMDLVVAGPESESVWSLFQEEERGDEERGVDEQGEDGSPGSEEEIMMQDDVGALQHNPPPPDLLDPLS</sequence>
<gene>
    <name evidence="1" type="ORF">F5148DRAFT_436759</name>
</gene>
<protein>
    <submittedName>
        <fullName evidence="1">Uncharacterized protein</fullName>
    </submittedName>
</protein>
<dbReference type="EMBL" id="JAGFNK010000028">
    <property type="protein sequence ID" value="KAI9511042.1"/>
    <property type="molecule type" value="Genomic_DNA"/>
</dbReference>
<evidence type="ECO:0000313" key="1">
    <source>
        <dbReference type="EMBL" id="KAI9511042.1"/>
    </source>
</evidence>
<accession>A0ACC0UHR6</accession>
<name>A0ACC0UHR6_9AGAM</name>
<comment type="caution">
    <text evidence="1">The sequence shown here is derived from an EMBL/GenBank/DDBJ whole genome shotgun (WGS) entry which is preliminary data.</text>
</comment>
<evidence type="ECO:0000313" key="2">
    <source>
        <dbReference type="Proteomes" id="UP001207468"/>
    </source>
</evidence>
<dbReference type="Proteomes" id="UP001207468">
    <property type="component" value="Unassembled WGS sequence"/>
</dbReference>